<accession>A0A7G2D771</accession>
<proteinExistence type="predicted"/>
<keyword evidence="2" id="KW-1185">Reference proteome</keyword>
<protein>
    <submittedName>
        <fullName evidence="1">Uncharacterized protein</fullName>
    </submittedName>
</protein>
<dbReference type="GeneID" id="58918345"/>
<name>A0A7G2D771_9EURY</name>
<gene>
    <name evidence="1" type="ORF">TIRI35C_0610</name>
</gene>
<organism evidence="1 2">
    <name type="scientific">Thermococcus camini</name>
    <dbReference type="NCBI Taxonomy" id="2016373"/>
    <lineage>
        <taxon>Archaea</taxon>
        <taxon>Methanobacteriati</taxon>
        <taxon>Methanobacteriota</taxon>
        <taxon>Thermococci</taxon>
        <taxon>Thermococcales</taxon>
        <taxon>Thermococcaceae</taxon>
        <taxon>Thermococcus</taxon>
    </lineage>
</organism>
<dbReference type="KEGG" id="tcq:TIRI35C_0610"/>
<dbReference type="Proteomes" id="UP000516304">
    <property type="component" value="Chromosome TIRI35C"/>
</dbReference>
<dbReference type="AlphaFoldDB" id="A0A7G2D771"/>
<reference evidence="1 2" key="1">
    <citation type="submission" date="2020-09" db="EMBL/GenBank/DDBJ databases">
        <authorList>
            <person name="Courtine D."/>
        </authorList>
    </citation>
    <scope>NUCLEOTIDE SEQUENCE [LARGE SCALE GENOMIC DNA]</scope>
    <source>
        <strain evidence="1 2">IRI35c</strain>
    </source>
</reference>
<sequence>MELNLRIDDTTLSDIISGGRNDPFEIFRVGQEIEVEPVIETFIDKVEVLKDATSSIEPLDDKGTYRIVAKILGGYARTIMPKAGQEIQCNDWNEETYWGTVHLAVDFGLLSRVVINFPVLCRLCRVGRESFAYVPIDEKLTEEMTFKRGEYIEITGRLSPVFLDFWESAITVRPFKGIIRGFRPLPGNGGILRVEVTGKGKILEVGGGGHMVFGDFAYDSYYASFLPGIDEYRDSFTVRFSKGKLE</sequence>
<evidence type="ECO:0000313" key="1">
    <source>
        <dbReference type="EMBL" id="CAD5243764.1"/>
    </source>
</evidence>
<evidence type="ECO:0000313" key="2">
    <source>
        <dbReference type="Proteomes" id="UP000516304"/>
    </source>
</evidence>
<dbReference type="RefSeq" id="WP_188201678.1">
    <property type="nucleotide sequence ID" value="NZ_LR881183.1"/>
</dbReference>
<dbReference type="EMBL" id="LR881183">
    <property type="protein sequence ID" value="CAD5243764.1"/>
    <property type="molecule type" value="Genomic_DNA"/>
</dbReference>